<dbReference type="GO" id="GO:0031624">
    <property type="term" value="F:ubiquitin conjugating enzyme binding"/>
    <property type="evidence" value="ECO:0000318"/>
    <property type="project" value="GO_Central"/>
</dbReference>
<dbReference type="GO" id="GO:0051865">
    <property type="term" value="P:protein autoubiquitination"/>
    <property type="evidence" value="ECO:0000318"/>
    <property type="project" value="GO_Central"/>
</dbReference>
<dbReference type="GO" id="GO:0030332">
    <property type="term" value="F:cyclin binding"/>
    <property type="evidence" value="ECO:0000318"/>
    <property type="project" value="GO_Central"/>
</dbReference>
<dbReference type="OMA" id="VSIFWRC"/>
<feature type="compositionally biased region" description="Low complexity" evidence="1">
    <location>
        <begin position="210"/>
        <end position="219"/>
    </location>
</feature>
<dbReference type="PANTHER" id="PTHR31531">
    <property type="entry name" value="E3 UBIQUITIN-PROTEIN LIGASE E3D FAMILY MEMBER"/>
    <property type="match status" value="1"/>
</dbReference>
<name>A0A1Y1HY22_KLENI</name>
<evidence type="ECO:0000256" key="1">
    <source>
        <dbReference type="SAM" id="MobiDB-lite"/>
    </source>
</evidence>
<evidence type="ECO:0000313" key="3">
    <source>
        <dbReference type="Proteomes" id="UP000054558"/>
    </source>
</evidence>
<dbReference type="InterPro" id="IPR019193">
    <property type="entry name" value="UBQ-conj_enz_E2-bd_prot"/>
</dbReference>
<dbReference type="GO" id="GO:0006513">
    <property type="term" value="P:protein monoubiquitination"/>
    <property type="evidence" value="ECO:0000318"/>
    <property type="project" value="GO_Central"/>
</dbReference>
<protein>
    <submittedName>
        <fullName evidence="2">Uncharacterized protein</fullName>
    </submittedName>
</protein>
<dbReference type="AlphaFoldDB" id="A0A1Y1HY22"/>
<dbReference type="Proteomes" id="UP000054558">
    <property type="component" value="Unassembled WGS sequence"/>
</dbReference>
<dbReference type="Pfam" id="PF09814">
    <property type="entry name" value="HECT_2"/>
    <property type="match status" value="2"/>
</dbReference>
<gene>
    <name evidence="2" type="ORF">KFL_001520150</name>
</gene>
<dbReference type="GO" id="GO:0000209">
    <property type="term" value="P:protein polyubiquitination"/>
    <property type="evidence" value="ECO:0000318"/>
    <property type="project" value="GO_Central"/>
</dbReference>
<reference evidence="2 3" key="1">
    <citation type="journal article" date="2014" name="Nat. Commun.">
        <title>Klebsormidium flaccidum genome reveals primary factors for plant terrestrial adaptation.</title>
        <authorList>
            <person name="Hori K."/>
            <person name="Maruyama F."/>
            <person name="Fujisawa T."/>
            <person name="Togashi T."/>
            <person name="Yamamoto N."/>
            <person name="Seo M."/>
            <person name="Sato S."/>
            <person name="Yamada T."/>
            <person name="Mori H."/>
            <person name="Tajima N."/>
            <person name="Moriyama T."/>
            <person name="Ikeuchi M."/>
            <person name="Watanabe M."/>
            <person name="Wada H."/>
            <person name="Kobayashi K."/>
            <person name="Saito M."/>
            <person name="Masuda T."/>
            <person name="Sasaki-Sekimoto Y."/>
            <person name="Mashiguchi K."/>
            <person name="Awai K."/>
            <person name="Shimojima M."/>
            <person name="Masuda S."/>
            <person name="Iwai M."/>
            <person name="Nobusawa T."/>
            <person name="Narise T."/>
            <person name="Kondo S."/>
            <person name="Saito H."/>
            <person name="Sato R."/>
            <person name="Murakawa M."/>
            <person name="Ihara Y."/>
            <person name="Oshima-Yamada Y."/>
            <person name="Ohtaka K."/>
            <person name="Satoh M."/>
            <person name="Sonobe K."/>
            <person name="Ishii M."/>
            <person name="Ohtani R."/>
            <person name="Kanamori-Sato M."/>
            <person name="Honoki R."/>
            <person name="Miyazaki D."/>
            <person name="Mochizuki H."/>
            <person name="Umetsu J."/>
            <person name="Higashi K."/>
            <person name="Shibata D."/>
            <person name="Kamiya Y."/>
            <person name="Sato N."/>
            <person name="Nakamura Y."/>
            <person name="Tabata S."/>
            <person name="Ida S."/>
            <person name="Kurokawa K."/>
            <person name="Ohta H."/>
        </authorList>
    </citation>
    <scope>NUCLEOTIDE SEQUENCE [LARGE SCALE GENOMIC DNA]</scope>
    <source>
        <strain evidence="2 3">NIES-2285</strain>
    </source>
</reference>
<dbReference type="STRING" id="105231.A0A1Y1HY22"/>
<organism evidence="2 3">
    <name type="scientific">Klebsormidium nitens</name>
    <name type="common">Green alga</name>
    <name type="synonym">Ulothrix nitens</name>
    <dbReference type="NCBI Taxonomy" id="105231"/>
    <lineage>
        <taxon>Eukaryota</taxon>
        <taxon>Viridiplantae</taxon>
        <taxon>Streptophyta</taxon>
        <taxon>Klebsormidiophyceae</taxon>
        <taxon>Klebsormidiales</taxon>
        <taxon>Klebsormidiaceae</taxon>
        <taxon>Klebsormidium</taxon>
    </lineage>
</organism>
<proteinExistence type="predicted"/>
<sequence>MTGAEVALVDKGGATVIQVSIADSRADSCRKQRRMISLPEEVVIDRQSLSVIERPDHLELKLQIVASLGEGNWGAGSSSSNTEMKTFQEKGCFACGGCGQPVVEQGIKHFFPMPSENWEELADHWFDLQCGCGGPVKASNLARKVQARLVPTRATCLVGTTSYLLHESDLVASGGQKEREWGSLPNGLPVGNQPLNTERAVTESLERSSSDGAGSSEGDATSREVLQRRRQSVMHVTDEQSLYSAATMSPAFETPESVPIQRNNSQDEDCEPTASKSEPSNEFDSSRLDEGREEESGVAPASCCGHVESAADVAVELAPERIQELAEGPIEPTEPLTGAHKWIRVRCPCCTETLGVRRATEDQTTASPGVYLFKHRVVLCGGASTSPSRKITREALLAHFSARLQQAAEQSLCSRFLLQGLLTGKPYCHVTVLSRETFVWSGLLNGSGDGSQRSQGLKVLLTYPSDAVAGTPADPKRSNQFERVFLLEDDAEELLRILVANNEKYPLSCRTLNRASLSFL</sequence>
<feature type="compositionally biased region" description="Polar residues" evidence="1">
    <location>
        <begin position="274"/>
        <end position="283"/>
    </location>
</feature>
<evidence type="ECO:0000313" key="2">
    <source>
        <dbReference type="EMBL" id="GAQ83545.1"/>
    </source>
</evidence>
<feature type="region of interest" description="Disordered" evidence="1">
    <location>
        <begin position="200"/>
        <end position="301"/>
    </location>
</feature>
<dbReference type="GO" id="GO:0005634">
    <property type="term" value="C:nucleus"/>
    <property type="evidence" value="ECO:0000318"/>
    <property type="project" value="GO_Central"/>
</dbReference>
<dbReference type="GO" id="GO:0043161">
    <property type="term" value="P:proteasome-mediated ubiquitin-dependent protein catabolic process"/>
    <property type="evidence" value="ECO:0000318"/>
    <property type="project" value="GO_Central"/>
</dbReference>
<keyword evidence="3" id="KW-1185">Reference proteome</keyword>
<dbReference type="GO" id="GO:0061630">
    <property type="term" value="F:ubiquitin protein ligase activity"/>
    <property type="evidence" value="ECO:0000318"/>
    <property type="project" value="GO_Central"/>
</dbReference>
<feature type="compositionally biased region" description="Basic and acidic residues" evidence="1">
    <location>
        <begin position="200"/>
        <end position="209"/>
    </location>
</feature>
<dbReference type="OrthoDB" id="781818at2759"/>
<dbReference type="EMBL" id="DF237101">
    <property type="protein sequence ID" value="GAQ83545.1"/>
    <property type="molecule type" value="Genomic_DNA"/>
</dbReference>
<dbReference type="PANTHER" id="PTHR31531:SF2">
    <property type="entry name" value="E3 UBIQUITIN-PROTEIN LIGASE E3D"/>
    <property type="match status" value="1"/>
</dbReference>
<dbReference type="GO" id="GO:0000151">
    <property type="term" value="C:ubiquitin ligase complex"/>
    <property type="evidence" value="ECO:0000318"/>
    <property type="project" value="GO_Central"/>
</dbReference>
<accession>A0A1Y1HY22</accession>
<dbReference type="GO" id="GO:0005829">
    <property type="term" value="C:cytosol"/>
    <property type="evidence" value="ECO:0000318"/>
    <property type="project" value="GO_Central"/>
</dbReference>